<evidence type="ECO:0000256" key="3">
    <source>
        <dbReference type="ARBA" id="ARBA00023125"/>
    </source>
</evidence>
<comment type="function">
    <text evidence="5">Functions in brassinosteroid signaling. May function as transcriptional repressor.</text>
</comment>
<keyword evidence="4 5" id="KW-0804">Transcription</keyword>
<comment type="similarity">
    <text evidence="1 5">Belongs to the BZR/LAT61 family.</text>
</comment>
<dbReference type="GO" id="GO:0003700">
    <property type="term" value="F:DNA-binding transcription factor activity"/>
    <property type="evidence" value="ECO:0007669"/>
    <property type="project" value="UniProtKB-UniRule"/>
</dbReference>
<dbReference type="InterPro" id="IPR033264">
    <property type="entry name" value="BZR"/>
</dbReference>
<dbReference type="GO" id="GO:0009742">
    <property type="term" value="P:brassinosteroid mediated signaling pathway"/>
    <property type="evidence" value="ECO:0007669"/>
    <property type="project" value="UniProtKB-UniRule"/>
</dbReference>
<dbReference type="GO" id="GO:0003677">
    <property type="term" value="F:DNA binding"/>
    <property type="evidence" value="ECO:0007669"/>
    <property type="project" value="UniProtKB-UniRule"/>
</dbReference>
<dbReference type="PANTHER" id="PTHR31506:SF21">
    <property type="entry name" value="PROTEIN BZR1 HOMOLOG"/>
    <property type="match status" value="1"/>
</dbReference>
<feature type="compositionally biased region" description="Basic and acidic residues" evidence="6">
    <location>
        <begin position="19"/>
        <end position="32"/>
    </location>
</feature>
<sequence>MHKDGEGAVEGGEEDEEREKEREKNKEKEQKRRAVAKKIFQGLRAYGNYELPSHADSNHLLFALCREAGWNVQPDGTLSKRHVSMQNDGRASSMADGYKCGGGASHSPKAKPGAGLSSSVECVVDVNLSL</sequence>
<keyword evidence="2 5" id="KW-0805">Transcription regulation</keyword>
<evidence type="ECO:0000256" key="1">
    <source>
        <dbReference type="ARBA" id="ARBA00005909"/>
    </source>
</evidence>
<feature type="domain" description="BES1/BZR1 plant transcription factor N-terminal" evidence="7">
    <location>
        <begin position="14"/>
        <end position="83"/>
    </location>
</feature>
<dbReference type="Pfam" id="PF05687">
    <property type="entry name" value="BES1_N"/>
    <property type="match status" value="1"/>
</dbReference>
<comment type="subcellular location">
    <subcellularLocation>
        <location evidence="5">Nucleus</location>
    </subcellularLocation>
</comment>
<name>A0AAV0DIY7_9ASTE</name>
<feature type="region of interest" description="Disordered" evidence="6">
    <location>
        <begin position="1"/>
        <end position="33"/>
    </location>
</feature>
<evidence type="ECO:0000313" key="8">
    <source>
        <dbReference type="EMBL" id="CAH9101095.1"/>
    </source>
</evidence>
<keyword evidence="9" id="KW-1185">Reference proteome</keyword>
<reference evidence="8" key="1">
    <citation type="submission" date="2022-07" db="EMBL/GenBank/DDBJ databases">
        <authorList>
            <person name="Macas J."/>
            <person name="Novak P."/>
            <person name="Neumann P."/>
        </authorList>
    </citation>
    <scope>NUCLEOTIDE SEQUENCE</scope>
</reference>
<dbReference type="InterPro" id="IPR008540">
    <property type="entry name" value="BES1_N"/>
</dbReference>
<dbReference type="AlphaFoldDB" id="A0AAV0DIY7"/>
<dbReference type="GO" id="GO:0006351">
    <property type="term" value="P:DNA-templated transcription"/>
    <property type="evidence" value="ECO:0007669"/>
    <property type="project" value="InterPro"/>
</dbReference>
<dbReference type="EMBL" id="CAMAPF010000109">
    <property type="protein sequence ID" value="CAH9101095.1"/>
    <property type="molecule type" value="Genomic_DNA"/>
</dbReference>
<evidence type="ECO:0000256" key="5">
    <source>
        <dbReference type="RuleBase" id="RU369040"/>
    </source>
</evidence>
<evidence type="ECO:0000259" key="7">
    <source>
        <dbReference type="Pfam" id="PF05687"/>
    </source>
</evidence>
<keyword evidence="3 5" id="KW-0238">DNA-binding</keyword>
<evidence type="ECO:0000313" key="9">
    <source>
        <dbReference type="Proteomes" id="UP001152523"/>
    </source>
</evidence>
<accession>A0AAV0DIY7</accession>
<protein>
    <recommendedName>
        <fullName evidence="5">Protein BZR1 homolog</fullName>
    </recommendedName>
    <alternativeName>
        <fullName evidence="5">Protein BRASSINAZOLE-RESISTANT 1 homolog</fullName>
    </alternativeName>
</protein>
<comment type="caution">
    <text evidence="8">The sequence shown here is derived from an EMBL/GenBank/DDBJ whole genome shotgun (WGS) entry which is preliminary data.</text>
</comment>
<dbReference type="GO" id="GO:0005634">
    <property type="term" value="C:nucleus"/>
    <property type="evidence" value="ECO:0007669"/>
    <property type="project" value="UniProtKB-SubCell"/>
</dbReference>
<proteinExistence type="inferred from homology"/>
<evidence type="ECO:0000256" key="4">
    <source>
        <dbReference type="ARBA" id="ARBA00023163"/>
    </source>
</evidence>
<gene>
    <name evidence="8" type="ORF">CEPIT_LOCUS15510</name>
</gene>
<dbReference type="Proteomes" id="UP001152523">
    <property type="component" value="Unassembled WGS sequence"/>
</dbReference>
<dbReference type="PANTHER" id="PTHR31506">
    <property type="entry name" value="BES1/BZR1 HOMOLOG PROTEIN 3-RELATED"/>
    <property type="match status" value="1"/>
</dbReference>
<evidence type="ECO:0000256" key="2">
    <source>
        <dbReference type="ARBA" id="ARBA00023015"/>
    </source>
</evidence>
<organism evidence="8 9">
    <name type="scientific">Cuscuta epithymum</name>
    <dbReference type="NCBI Taxonomy" id="186058"/>
    <lineage>
        <taxon>Eukaryota</taxon>
        <taxon>Viridiplantae</taxon>
        <taxon>Streptophyta</taxon>
        <taxon>Embryophyta</taxon>
        <taxon>Tracheophyta</taxon>
        <taxon>Spermatophyta</taxon>
        <taxon>Magnoliopsida</taxon>
        <taxon>eudicotyledons</taxon>
        <taxon>Gunneridae</taxon>
        <taxon>Pentapetalae</taxon>
        <taxon>asterids</taxon>
        <taxon>lamiids</taxon>
        <taxon>Solanales</taxon>
        <taxon>Convolvulaceae</taxon>
        <taxon>Cuscuteae</taxon>
        <taxon>Cuscuta</taxon>
        <taxon>Cuscuta subgen. Cuscuta</taxon>
    </lineage>
</organism>
<evidence type="ECO:0000256" key="6">
    <source>
        <dbReference type="SAM" id="MobiDB-lite"/>
    </source>
</evidence>
<keyword evidence="5" id="KW-1070">Brassinosteroid signaling pathway</keyword>